<keyword evidence="7" id="KW-1185">Reference proteome</keyword>
<dbReference type="PROSITE" id="PS50888">
    <property type="entry name" value="BHLH"/>
    <property type="match status" value="1"/>
</dbReference>
<dbReference type="InterPro" id="IPR036638">
    <property type="entry name" value="HLH_DNA-bd_sf"/>
</dbReference>
<evidence type="ECO:0000256" key="4">
    <source>
        <dbReference type="ARBA" id="ARBA00023242"/>
    </source>
</evidence>
<keyword evidence="2" id="KW-0805">Transcription regulation</keyword>
<dbReference type="SUPFAM" id="SSF47459">
    <property type="entry name" value="HLH, helix-loop-helix DNA-binding domain"/>
    <property type="match status" value="1"/>
</dbReference>
<dbReference type="EMBL" id="JAXQNO010000014">
    <property type="protein sequence ID" value="KAK4783907.1"/>
    <property type="molecule type" value="Genomic_DNA"/>
</dbReference>
<evidence type="ECO:0000313" key="6">
    <source>
        <dbReference type="EMBL" id="KAK4783907.1"/>
    </source>
</evidence>
<gene>
    <name evidence="6" type="ORF">SAY86_018275</name>
</gene>
<sequence>MKTPSNSIKRRFALKFLRTLVRIRKSTHQPSPSQSSTWEIRRRAQRIKLAAYSSMARTVGSKRAWSRALTMKLRAAMGNRPWSMIKQESKKMTRRKLIAKRKRHMEKDLNSGVQELRRLVPGGQWMDPLSLMQETAHFLRCLETQVRVMRSIVAEGEGFPC</sequence>
<dbReference type="GO" id="GO:0046983">
    <property type="term" value="F:protein dimerization activity"/>
    <property type="evidence" value="ECO:0007669"/>
    <property type="project" value="InterPro"/>
</dbReference>
<evidence type="ECO:0000256" key="2">
    <source>
        <dbReference type="ARBA" id="ARBA00023015"/>
    </source>
</evidence>
<name>A0AAN7LQK1_TRANT</name>
<feature type="domain" description="BHLH" evidence="5">
    <location>
        <begin position="93"/>
        <end position="142"/>
    </location>
</feature>
<dbReference type="InterPro" id="IPR044660">
    <property type="entry name" value="IBH1-like"/>
</dbReference>
<evidence type="ECO:0000313" key="7">
    <source>
        <dbReference type="Proteomes" id="UP001346149"/>
    </source>
</evidence>
<dbReference type="GO" id="GO:0006355">
    <property type="term" value="P:regulation of DNA-templated transcription"/>
    <property type="evidence" value="ECO:0007669"/>
    <property type="project" value="InterPro"/>
</dbReference>
<evidence type="ECO:0000259" key="5">
    <source>
        <dbReference type="PROSITE" id="PS50888"/>
    </source>
</evidence>
<dbReference type="InterPro" id="IPR011598">
    <property type="entry name" value="bHLH_dom"/>
</dbReference>
<comment type="subcellular location">
    <subcellularLocation>
        <location evidence="1">Nucleus</location>
    </subcellularLocation>
</comment>
<evidence type="ECO:0000256" key="1">
    <source>
        <dbReference type="ARBA" id="ARBA00004123"/>
    </source>
</evidence>
<organism evidence="6 7">
    <name type="scientific">Trapa natans</name>
    <name type="common">Water chestnut</name>
    <dbReference type="NCBI Taxonomy" id="22666"/>
    <lineage>
        <taxon>Eukaryota</taxon>
        <taxon>Viridiplantae</taxon>
        <taxon>Streptophyta</taxon>
        <taxon>Embryophyta</taxon>
        <taxon>Tracheophyta</taxon>
        <taxon>Spermatophyta</taxon>
        <taxon>Magnoliopsida</taxon>
        <taxon>eudicotyledons</taxon>
        <taxon>Gunneridae</taxon>
        <taxon>Pentapetalae</taxon>
        <taxon>rosids</taxon>
        <taxon>malvids</taxon>
        <taxon>Myrtales</taxon>
        <taxon>Lythraceae</taxon>
        <taxon>Trapa</taxon>
    </lineage>
</organism>
<dbReference type="GO" id="GO:0005634">
    <property type="term" value="C:nucleus"/>
    <property type="evidence" value="ECO:0007669"/>
    <property type="project" value="UniProtKB-SubCell"/>
</dbReference>
<comment type="caution">
    <text evidence="6">The sequence shown here is derived from an EMBL/GenBank/DDBJ whole genome shotgun (WGS) entry which is preliminary data.</text>
</comment>
<dbReference type="AlphaFoldDB" id="A0AAN7LQK1"/>
<reference evidence="6 7" key="1">
    <citation type="journal article" date="2023" name="Hortic Res">
        <title>Pangenome of water caltrop reveals structural variations and asymmetric subgenome divergence after allopolyploidization.</title>
        <authorList>
            <person name="Zhang X."/>
            <person name="Chen Y."/>
            <person name="Wang L."/>
            <person name="Yuan Y."/>
            <person name="Fang M."/>
            <person name="Shi L."/>
            <person name="Lu R."/>
            <person name="Comes H.P."/>
            <person name="Ma Y."/>
            <person name="Chen Y."/>
            <person name="Huang G."/>
            <person name="Zhou Y."/>
            <person name="Zheng Z."/>
            <person name="Qiu Y."/>
        </authorList>
    </citation>
    <scope>NUCLEOTIDE SEQUENCE [LARGE SCALE GENOMIC DNA]</scope>
    <source>
        <strain evidence="6">F231</strain>
    </source>
</reference>
<dbReference type="Proteomes" id="UP001346149">
    <property type="component" value="Unassembled WGS sequence"/>
</dbReference>
<proteinExistence type="predicted"/>
<keyword evidence="3" id="KW-0804">Transcription</keyword>
<dbReference type="Pfam" id="PF26576">
    <property type="entry name" value="IBH1_N"/>
    <property type="match status" value="1"/>
</dbReference>
<protein>
    <recommendedName>
        <fullName evidence="5">BHLH domain-containing protein</fullName>
    </recommendedName>
</protein>
<keyword evidence="4" id="KW-0539">Nucleus</keyword>
<dbReference type="PANTHER" id="PTHR33124">
    <property type="entry name" value="TRANSCRIPTION FACTOR IBH1-LIKE 1"/>
    <property type="match status" value="1"/>
</dbReference>
<evidence type="ECO:0000256" key="3">
    <source>
        <dbReference type="ARBA" id="ARBA00023163"/>
    </source>
</evidence>
<accession>A0AAN7LQK1</accession>
<dbReference type="InterPro" id="IPR059002">
    <property type="entry name" value="IBH1_N"/>
</dbReference>
<dbReference type="PANTHER" id="PTHR33124:SF40">
    <property type="entry name" value="TRANSCRIPTION FACTOR IBH1"/>
    <property type="match status" value="1"/>
</dbReference>